<dbReference type="Proteomes" id="UP000325577">
    <property type="component" value="Linkage Group LG9"/>
</dbReference>
<reference evidence="1 2" key="1">
    <citation type="submission" date="2019-09" db="EMBL/GenBank/DDBJ databases">
        <title>A chromosome-level genome assembly of the Chinese tupelo Nyssa sinensis.</title>
        <authorList>
            <person name="Yang X."/>
            <person name="Kang M."/>
            <person name="Yang Y."/>
            <person name="Xiong H."/>
            <person name="Wang M."/>
            <person name="Zhang Z."/>
            <person name="Wang Z."/>
            <person name="Wu H."/>
            <person name="Ma T."/>
            <person name="Liu J."/>
            <person name="Xi Z."/>
        </authorList>
    </citation>
    <scope>NUCLEOTIDE SEQUENCE [LARGE SCALE GENOMIC DNA]</scope>
    <source>
        <strain evidence="1">J267</strain>
        <tissue evidence="1">Leaf</tissue>
    </source>
</reference>
<organism evidence="1 2">
    <name type="scientific">Nyssa sinensis</name>
    <dbReference type="NCBI Taxonomy" id="561372"/>
    <lineage>
        <taxon>Eukaryota</taxon>
        <taxon>Viridiplantae</taxon>
        <taxon>Streptophyta</taxon>
        <taxon>Embryophyta</taxon>
        <taxon>Tracheophyta</taxon>
        <taxon>Spermatophyta</taxon>
        <taxon>Magnoliopsida</taxon>
        <taxon>eudicotyledons</taxon>
        <taxon>Gunneridae</taxon>
        <taxon>Pentapetalae</taxon>
        <taxon>asterids</taxon>
        <taxon>Cornales</taxon>
        <taxon>Nyssaceae</taxon>
        <taxon>Nyssa</taxon>
    </lineage>
</organism>
<dbReference type="AlphaFoldDB" id="A0A5J4ZAN6"/>
<accession>A0A5J4ZAN6</accession>
<name>A0A5J4ZAN6_9ASTE</name>
<dbReference type="EMBL" id="CM018052">
    <property type="protein sequence ID" value="KAA8515635.1"/>
    <property type="molecule type" value="Genomic_DNA"/>
</dbReference>
<protein>
    <submittedName>
        <fullName evidence="1">Uncharacterized protein</fullName>
    </submittedName>
</protein>
<sequence length="130" mass="14998">MKQKRMFGEEVLGRVVEMLNLSQQLACIWAMQYFTAFGEVITCPTRKRAKYFCLQHFAITECQRSCNLPQSLDNHAFLMSWRSRTLGDANHQYVARCAQVKQHYSNDMLALAQLKMTQKDLASEVRGSEA</sequence>
<keyword evidence="2" id="KW-1185">Reference proteome</keyword>
<proteinExistence type="predicted"/>
<evidence type="ECO:0000313" key="1">
    <source>
        <dbReference type="EMBL" id="KAA8515635.1"/>
    </source>
</evidence>
<evidence type="ECO:0000313" key="2">
    <source>
        <dbReference type="Proteomes" id="UP000325577"/>
    </source>
</evidence>
<gene>
    <name evidence="1" type="ORF">F0562_018754</name>
</gene>